<protein>
    <recommendedName>
        <fullName evidence="3">SGNH hydrolase-type esterase domain-containing protein</fullName>
    </recommendedName>
</protein>
<evidence type="ECO:0008006" key="3">
    <source>
        <dbReference type="Google" id="ProtNLM"/>
    </source>
</evidence>
<name>A0A517U3Z7_9BACT</name>
<proteinExistence type="predicted"/>
<dbReference type="EMBL" id="CP036339">
    <property type="protein sequence ID" value="QDT75350.1"/>
    <property type="molecule type" value="Genomic_DNA"/>
</dbReference>
<evidence type="ECO:0000313" key="1">
    <source>
        <dbReference type="EMBL" id="QDT75350.1"/>
    </source>
</evidence>
<accession>A0A517U3Z7</accession>
<dbReference type="AlphaFoldDB" id="A0A517U3Z7"/>
<organism evidence="1 2">
    <name type="scientific">Lacipirellula limnantheis</name>
    <dbReference type="NCBI Taxonomy" id="2528024"/>
    <lineage>
        <taxon>Bacteria</taxon>
        <taxon>Pseudomonadati</taxon>
        <taxon>Planctomycetota</taxon>
        <taxon>Planctomycetia</taxon>
        <taxon>Pirellulales</taxon>
        <taxon>Lacipirellulaceae</taxon>
        <taxon>Lacipirellula</taxon>
    </lineage>
</organism>
<dbReference type="Proteomes" id="UP000317909">
    <property type="component" value="Chromosome"/>
</dbReference>
<evidence type="ECO:0000313" key="2">
    <source>
        <dbReference type="Proteomes" id="UP000317909"/>
    </source>
</evidence>
<gene>
    <name evidence="1" type="ORF">I41_45600</name>
</gene>
<dbReference type="KEGG" id="llh:I41_45600"/>
<sequence>MSETAPDTLGLASQIETREPQQRVVLLGASNLSIMFPTIVETLRAMFAYPIELHVAKGFGRSYGLHSKFFGKKFPGILSSGLWPALNRARPLPTVAIVADVGNDLAYEAPVEKVVEWIERALDRLAVHEAQVVLNNVPIESLRRVGWARYHTLREVLFPSCKLSHQEMLRRAESLSERLAEVAAARETPLFSGESDWYGLDPIHPRLKSAGEIWRRMLGAISGVGEVATLARPSARTTLHYRRLRPLECAQFGLTRRAEQPAMRAVDGTTISIY</sequence>
<reference evidence="1 2" key="1">
    <citation type="submission" date="2019-02" db="EMBL/GenBank/DDBJ databases">
        <title>Deep-cultivation of Planctomycetes and their phenomic and genomic characterization uncovers novel biology.</title>
        <authorList>
            <person name="Wiegand S."/>
            <person name="Jogler M."/>
            <person name="Boedeker C."/>
            <person name="Pinto D."/>
            <person name="Vollmers J."/>
            <person name="Rivas-Marin E."/>
            <person name="Kohn T."/>
            <person name="Peeters S.H."/>
            <person name="Heuer A."/>
            <person name="Rast P."/>
            <person name="Oberbeckmann S."/>
            <person name="Bunk B."/>
            <person name="Jeske O."/>
            <person name="Meyerdierks A."/>
            <person name="Storesund J.E."/>
            <person name="Kallscheuer N."/>
            <person name="Luecker S."/>
            <person name="Lage O.M."/>
            <person name="Pohl T."/>
            <person name="Merkel B.J."/>
            <person name="Hornburger P."/>
            <person name="Mueller R.-W."/>
            <person name="Bruemmer F."/>
            <person name="Labrenz M."/>
            <person name="Spormann A.M."/>
            <person name="Op den Camp H."/>
            <person name="Overmann J."/>
            <person name="Amann R."/>
            <person name="Jetten M.S.M."/>
            <person name="Mascher T."/>
            <person name="Medema M.H."/>
            <person name="Devos D.P."/>
            <person name="Kaster A.-K."/>
            <person name="Ovreas L."/>
            <person name="Rohde M."/>
            <person name="Galperin M.Y."/>
            <person name="Jogler C."/>
        </authorList>
    </citation>
    <scope>NUCLEOTIDE SEQUENCE [LARGE SCALE GENOMIC DNA]</scope>
    <source>
        <strain evidence="1 2">I41</strain>
    </source>
</reference>
<keyword evidence="2" id="KW-1185">Reference proteome</keyword>